<dbReference type="AlphaFoldDB" id="A0A6I0LBB1"/>
<evidence type="ECO:0000313" key="2">
    <source>
        <dbReference type="Proteomes" id="UP000487989"/>
    </source>
</evidence>
<sequence length="101" mass="11790">MSRPIHFEYQKFKNLTVVALDSKLSDYGFQPIMENGKLVVKCPKKTIKDCRNIDGCVYFHLGHVSDSVMVDLIEKFNKLKEEKGWKQQQGLIVPDHKFKFD</sequence>
<gene>
    <name evidence="1" type="ORF">GAP48_18575</name>
</gene>
<dbReference type="Proteomes" id="UP000487989">
    <property type="component" value="Unassembled WGS sequence"/>
</dbReference>
<proteinExistence type="predicted"/>
<organism evidence="1 2">
    <name type="scientific">Bacteroides uniformis</name>
    <dbReference type="NCBI Taxonomy" id="820"/>
    <lineage>
        <taxon>Bacteria</taxon>
        <taxon>Pseudomonadati</taxon>
        <taxon>Bacteroidota</taxon>
        <taxon>Bacteroidia</taxon>
        <taxon>Bacteroidales</taxon>
        <taxon>Bacteroidaceae</taxon>
        <taxon>Bacteroides</taxon>
    </lineage>
</organism>
<dbReference type="EMBL" id="WCTJ01000039">
    <property type="protein sequence ID" value="KAB4248357.1"/>
    <property type="molecule type" value="Genomic_DNA"/>
</dbReference>
<protein>
    <submittedName>
        <fullName evidence="1">Uncharacterized protein</fullName>
    </submittedName>
</protein>
<comment type="caution">
    <text evidence="1">The sequence shown here is derived from an EMBL/GenBank/DDBJ whole genome shotgun (WGS) entry which is preliminary data.</text>
</comment>
<reference evidence="1 2" key="1">
    <citation type="journal article" date="2019" name="Nat. Med.">
        <title>A library of human gut bacterial isolates paired with longitudinal multiomics data enables mechanistic microbiome research.</title>
        <authorList>
            <person name="Poyet M."/>
            <person name="Groussin M."/>
            <person name="Gibbons S.M."/>
            <person name="Avila-Pacheco J."/>
            <person name="Jiang X."/>
            <person name="Kearney S.M."/>
            <person name="Perrotta A.R."/>
            <person name="Berdy B."/>
            <person name="Zhao S."/>
            <person name="Lieberman T.D."/>
            <person name="Swanson P.K."/>
            <person name="Smith M."/>
            <person name="Roesemann S."/>
            <person name="Alexander J.E."/>
            <person name="Rich S.A."/>
            <person name="Livny J."/>
            <person name="Vlamakis H."/>
            <person name="Clish C."/>
            <person name="Bullock K."/>
            <person name="Deik A."/>
            <person name="Scott J."/>
            <person name="Pierce K.A."/>
            <person name="Xavier R.J."/>
            <person name="Alm E.J."/>
        </authorList>
    </citation>
    <scope>NUCLEOTIDE SEQUENCE [LARGE SCALE GENOMIC DNA]</scope>
    <source>
        <strain evidence="1 2">BIOML-A3</strain>
    </source>
</reference>
<dbReference type="RefSeq" id="WP_151882059.1">
    <property type="nucleotide sequence ID" value="NZ_WCTH01000011.1"/>
</dbReference>
<evidence type="ECO:0000313" key="1">
    <source>
        <dbReference type="EMBL" id="KAB4248357.1"/>
    </source>
</evidence>
<accession>A0A6I0LBB1</accession>
<name>A0A6I0LBB1_BACUN</name>